<sequence>MVSFDTNLGSWKQKAMIALPLVVGGIIGEYIDQKGYDDKLLGSSFIPKLGAPFDKLMPITALALVTFVLFKAGDLTSAKFGITSLAAGAMMGILINYSAKIVLS</sequence>
<comment type="caution">
    <text evidence="2">The sequence shown here is derived from an EMBL/GenBank/DDBJ whole genome shotgun (WGS) entry which is preliminary data.</text>
</comment>
<feature type="non-terminal residue" evidence="2">
    <location>
        <position position="104"/>
    </location>
</feature>
<keyword evidence="1" id="KW-0472">Membrane</keyword>
<organism evidence="2">
    <name type="scientific">marine sediment metagenome</name>
    <dbReference type="NCBI Taxonomy" id="412755"/>
    <lineage>
        <taxon>unclassified sequences</taxon>
        <taxon>metagenomes</taxon>
        <taxon>ecological metagenomes</taxon>
    </lineage>
</organism>
<keyword evidence="1" id="KW-1133">Transmembrane helix</keyword>
<accession>X0W402</accession>
<keyword evidence="1" id="KW-0812">Transmembrane</keyword>
<reference evidence="2" key="1">
    <citation type="journal article" date="2014" name="Front. Microbiol.">
        <title>High frequency of phylogenetically diverse reductive dehalogenase-homologous genes in deep subseafloor sedimentary metagenomes.</title>
        <authorList>
            <person name="Kawai M."/>
            <person name="Futagami T."/>
            <person name="Toyoda A."/>
            <person name="Takaki Y."/>
            <person name="Nishi S."/>
            <person name="Hori S."/>
            <person name="Arai W."/>
            <person name="Tsubouchi T."/>
            <person name="Morono Y."/>
            <person name="Uchiyama I."/>
            <person name="Ito T."/>
            <person name="Fujiyama A."/>
            <person name="Inagaki F."/>
            <person name="Takami H."/>
        </authorList>
    </citation>
    <scope>NUCLEOTIDE SEQUENCE</scope>
    <source>
        <strain evidence="2">Expedition CK06-06</strain>
    </source>
</reference>
<proteinExistence type="predicted"/>
<dbReference type="AlphaFoldDB" id="X0W402"/>
<name>X0W402_9ZZZZ</name>
<feature type="transmembrane region" description="Helical" evidence="1">
    <location>
        <begin position="78"/>
        <end position="99"/>
    </location>
</feature>
<feature type="transmembrane region" description="Helical" evidence="1">
    <location>
        <begin position="53"/>
        <end position="72"/>
    </location>
</feature>
<protein>
    <submittedName>
        <fullName evidence="2">Uncharacterized protein</fullName>
    </submittedName>
</protein>
<gene>
    <name evidence="2" type="ORF">S01H1_50964</name>
</gene>
<evidence type="ECO:0000313" key="2">
    <source>
        <dbReference type="EMBL" id="GAG19353.1"/>
    </source>
</evidence>
<dbReference type="EMBL" id="BARS01032864">
    <property type="protein sequence ID" value="GAG19353.1"/>
    <property type="molecule type" value="Genomic_DNA"/>
</dbReference>
<evidence type="ECO:0000256" key="1">
    <source>
        <dbReference type="SAM" id="Phobius"/>
    </source>
</evidence>